<dbReference type="Proteomes" id="UP000005237">
    <property type="component" value="Unassembled WGS sequence"/>
</dbReference>
<sequence>MKKMSISPIEGELRIDVEEQMEIREEEEEDAKVEKESSTILKLVLILTIPYVLILPIFTRNLHDWYSTTLLCLLICFTLDLTFIAVRFYAMLRPLSSIESAALVTMLLFYAKHIFMKYESPINYLLFFMFFLLLIPAFYRCFLLLKLKTSHKRMFKAMVEDDF</sequence>
<proteinExistence type="predicted"/>
<keyword evidence="1" id="KW-0812">Transmembrane</keyword>
<reference evidence="2" key="2">
    <citation type="submission" date="2022-06" db="UniProtKB">
        <authorList>
            <consortium name="EnsemblMetazoa"/>
        </authorList>
    </citation>
    <scope>IDENTIFICATION</scope>
    <source>
        <strain evidence="2">DF5081</strain>
    </source>
</reference>
<organism evidence="2 3">
    <name type="scientific">Caenorhabditis japonica</name>
    <dbReference type="NCBI Taxonomy" id="281687"/>
    <lineage>
        <taxon>Eukaryota</taxon>
        <taxon>Metazoa</taxon>
        <taxon>Ecdysozoa</taxon>
        <taxon>Nematoda</taxon>
        <taxon>Chromadorea</taxon>
        <taxon>Rhabditida</taxon>
        <taxon>Rhabditina</taxon>
        <taxon>Rhabditomorpha</taxon>
        <taxon>Rhabditoidea</taxon>
        <taxon>Rhabditidae</taxon>
        <taxon>Peloderinae</taxon>
        <taxon>Caenorhabditis</taxon>
    </lineage>
</organism>
<evidence type="ECO:0000313" key="3">
    <source>
        <dbReference type="Proteomes" id="UP000005237"/>
    </source>
</evidence>
<feature type="transmembrane region" description="Helical" evidence="1">
    <location>
        <begin position="122"/>
        <end position="145"/>
    </location>
</feature>
<feature type="transmembrane region" description="Helical" evidence="1">
    <location>
        <begin position="65"/>
        <end position="86"/>
    </location>
</feature>
<accession>A0A8R1I2T3</accession>
<dbReference type="AlphaFoldDB" id="A0A8R1I2T3"/>
<keyword evidence="1" id="KW-1133">Transmembrane helix</keyword>
<keyword evidence="1" id="KW-0472">Membrane</keyword>
<dbReference type="EnsemblMetazoa" id="CJA15469.1">
    <property type="protein sequence ID" value="CJA15469.1"/>
    <property type="gene ID" value="WBGene00134673"/>
</dbReference>
<protein>
    <submittedName>
        <fullName evidence="2">Uncharacterized protein</fullName>
    </submittedName>
</protein>
<dbReference type="OMA" id="LPAYYRC"/>
<feature type="transmembrane region" description="Helical" evidence="1">
    <location>
        <begin position="40"/>
        <end position="59"/>
    </location>
</feature>
<reference evidence="3" key="1">
    <citation type="submission" date="2010-08" db="EMBL/GenBank/DDBJ databases">
        <authorList>
            <consortium name="Caenorhabditis japonica Sequencing Consortium"/>
            <person name="Wilson R.K."/>
        </authorList>
    </citation>
    <scope>NUCLEOTIDE SEQUENCE [LARGE SCALE GENOMIC DNA]</scope>
    <source>
        <strain evidence="3">DF5081</strain>
    </source>
</reference>
<name>A0A8R1I2T3_CAEJA</name>
<evidence type="ECO:0000256" key="1">
    <source>
        <dbReference type="SAM" id="Phobius"/>
    </source>
</evidence>
<keyword evidence="3" id="KW-1185">Reference proteome</keyword>
<evidence type="ECO:0000313" key="2">
    <source>
        <dbReference type="EnsemblMetazoa" id="CJA15469.1"/>
    </source>
</evidence>